<evidence type="ECO:0008006" key="4">
    <source>
        <dbReference type="Google" id="ProtNLM"/>
    </source>
</evidence>
<keyword evidence="3" id="KW-1185">Reference proteome</keyword>
<sequence>MKHWQLSGSTALVLLLTAPAALAVTPEEVWDNWQKLVAASGELTAGATQRNGDTLEVTGLTFTAKNVEEGTTFSTTLDRLAFRDRGDGSVEITLPETYPFTVTGAEADAPASFTVKTVGTGLSIVASGTAEATNYDYAATEYAVTADSFKTADGKAIDLVVKAAMKELAAKYAVTPGAAGTAIESSGSVASTVVDVVAKDAEKGTDVTASVTVGASTGTSKAVLVDQALMANMSNALKAGFMVDGGSTVGPVTIKVNATEAGKPTAFDATLGGANFKVALDSQRVDYGFGMTDVAASLSSPDVPVPDASAAFGELAFGVKLPVAMTDTPQDFTALFKLADLTAADGLWALFDPGAQLKRDPATLILDLKGQGRWTADIMDPAVQEQAAPPLELASLDLSEVLFKALGGEINATGGLTFDNTDLATYGGVPAPTGKIVANLKGINALIDTAVSMGLVPEDEVMGIRMGLAMFAKPGAGPDELVSEIEFKDKHLFVNGQQLQ</sequence>
<evidence type="ECO:0000256" key="1">
    <source>
        <dbReference type="SAM" id="SignalP"/>
    </source>
</evidence>
<reference evidence="2 3" key="1">
    <citation type="submission" date="2018-03" db="EMBL/GenBank/DDBJ databases">
        <title>Rhodobacter blasticus.</title>
        <authorList>
            <person name="Meyer T.E."/>
            <person name="Miller S."/>
            <person name="Lodha T."/>
            <person name="Gandham S."/>
            <person name="Chintalapati S."/>
            <person name="Chintalapati V.R."/>
        </authorList>
    </citation>
    <scope>NUCLEOTIDE SEQUENCE [LARGE SCALE GENOMIC DNA]</scope>
    <source>
        <strain evidence="2 3">DSM 2131</strain>
    </source>
</reference>
<dbReference type="RefSeq" id="WP_107672486.1">
    <property type="nucleotide sequence ID" value="NZ_PZKE01000004.1"/>
</dbReference>
<evidence type="ECO:0000313" key="3">
    <source>
        <dbReference type="Proteomes" id="UP000241362"/>
    </source>
</evidence>
<dbReference type="Pfam" id="PF09898">
    <property type="entry name" value="DUF2125"/>
    <property type="match status" value="1"/>
</dbReference>
<keyword evidence="1" id="KW-0732">Signal</keyword>
<feature type="chain" id="PRO_5015400150" description="DUF2125 domain-containing protein" evidence="1">
    <location>
        <begin position="24"/>
        <end position="500"/>
    </location>
</feature>
<dbReference type="InterPro" id="IPR018666">
    <property type="entry name" value="DUF2125"/>
</dbReference>
<feature type="signal peptide" evidence="1">
    <location>
        <begin position="1"/>
        <end position="23"/>
    </location>
</feature>
<accession>A0A2T4JBF3</accession>
<dbReference type="Proteomes" id="UP000241362">
    <property type="component" value="Unassembled WGS sequence"/>
</dbReference>
<dbReference type="EMBL" id="PZKE01000004">
    <property type="protein sequence ID" value="PTE15236.1"/>
    <property type="molecule type" value="Genomic_DNA"/>
</dbReference>
<proteinExistence type="predicted"/>
<protein>
    <recommendedName>
        <fullName evidence="4">DUF2125 domain-containing protein</fullName>
    </recommendedName>
</protein>
<name>A0A2T4JBF3_FUSBL</name>
<comment type="caution">
    <text evidence="2">The sequence shown here is derived from an EMBL/GenBank/DDBJ whole genome shotgun (WGS) entry which is preliminary data.</text>
</comment>
<evidence type="ECO:0000313" key="2">
    <source>
        <dbReference type="EMBL" id="PTE15236.1"/>
    </source>
</evidence>
<dbReference type="AlphaFoldDB" id="A0A2T4JBF3"/>
<gene>
    <name evidence="2" type="ORF">C5F44_05325</name>
</gene>
<organism evidence="2 3">
    <name type="scientific">Fuscovulum blasticum DSM 2131</name>
    <dbReference type="NCBI Taxonomy" id="1188250"/>
    <lineage>
        <taxon>Bacteria</taxon>
        <taxon>Pseudomonadati</taxon>
        <taxon>Pseudomonadota</taxon>
        <taxon>Alphaproteobacteria</taxon>
        <taxon>Rhodobacterales</taxon>
        <taxon>Paracoccaceae</taxon>
        <taxon>Pseudogemmobacter</taxon>
    </lineage>
</organism>